<dbReference type="Proteomes" id="UP001139409">
    <property type="component" value="Unassembled WGS sequence"/>
</dbReference>
<dbReference type="InterPro" id="IPR006175">
    <property type="entry name" value="YjgF/YER057c/UK114"/>
</dbReference>
<dbReference type="EMBL" id="JAIXNE010000001">
    <property type="protein sequence ID" value="MCA6073805.1"/>
    <property type="molecule type" value="Genomic_DNA"/>
</dbReference>
<name>A0A9X1KVK6_9BACT</name>
<evidence type="ECO:0000313" key="3">
    <source>
        <dbReference type="Proteomes" id="UP001139409"/>
    </source>
</evidence>
<proteinExistence type="inferred from homology"/>
<comment type="caution">
    <text evidence="2">The sequence shown here is derived from an EMBL/GenBank/DDBJ whole genome shotgun (WGS) entry which is preliminary data.</text>
</comment>
<organism evidence="2 3">
    <name type="scientific">Fulvivirga sedimenti</name>
    <dbReference type="NCBI Taxonomy" id="2879465"/>
    <lineage>
        <taxon>Bacteria</taxon>
        <taxon>Pseudomonadati</taxon>
        <taxon>Bacteroidota</taxon>
        <taxon>Cytophagia</taxon>
        <taxon>Cytophagales</taxon>
        <taxon>Fulvivirgaceae</taxon>
        <taxon>Fulvivirga</taxon>
    </lineage>
</organism>
<dbReference type="GO" id="GO:0005829">
    <property type="term" value="C:cytosol"/>
    <property type="evidence" value="ECO:0007669"/>
    <property type="project" value="TreeGrafter"/>
</dbReference>
<accession>A0A9X1KVK6</accession>
<protein>
    <submittedName>
        <fullName evidence="2">RidA family protein</fullName>
    </submittedName>
</protein>
<gene>
    <name evidence="2" type="ORF">LDX50_02945</name>
</gene>
<dbReference type="RefSeq" id="WP_225696917.1">
    <property type="nucleotide sequence ID" value="NZ_JAIXNE010000001.1"/>
</dbReference>
<dbReference type="AlphaFoldDB" id="A0A9X1KVK6"/>
<dbReference type="PANTHER" id="PTHR11803:SF39">
    <property type="entry name" value="2-IMINOBUTANOATE_2-IMINOPROPANOATE DEAMINASE"/>
    <property type="match status" value="1"/>
</dbReference>
<evidence type="ECO:0000313" key="2">
    <source>
        <dbReference type="EMBL" id="MCA6073805.1"/>
    </source>
</evidence>
<dbReference type="PANTHER" id="PTHR11803">
    <property type="entry name" value="2-IMINOBUTANOATE/2-IMINOPROPANOATE DEAMINASE RIDA"/>
    <property type="match status" value="1"/>
</dbReference>
<dbReference type="Pfam" id="PF01042">
    <property type="entry name" value="Ribonuc_L-PSP"/>
    <property type="match status" value="1"/>
</dbReference>
<keyword evidence="3" id="KW-1185">Reference proteome</keyword>
<dbReference type="GO" id="GO:0019239">
    <property type="term" value="F:deaminase activity"/>
    <property type="evidence" value="ECO:0007669"/>
    <property type="project" value="TreeGrafter"/>
</dbReference>
<dbReference type="FunFam" id="3.30.1330.40:FF:000001">
    <property type="entry name" value="L-PSP family endoribonuclease"/>
    <property type="match status" value="1"/>
</dbReference>
<comment type="similarity">
    <text evidence="1">Belongs to the RutC family.</text>
</comment>
<dbReference type="PROSITE" id="PS51257">
    <property type="entry name" value="PROKAR_LIPOPROTEIN"/>
    <property type="match status" value="1"/>
</dbReference>
<dbReference type="CDD" id="cd00448">
    <property type="entry name" value="YjgF_YER057c_UK114_family"/>
    <property type="match status" value="1"/>
</dbReference>
<dbReference type="Gene3D" id="3.30.1330.40">
    <property type="entry name" value="RutC-like"/>
    <property type="match status" value="1"/>
</dbReference>
<reference evidence="2" key="1">
    <citation type="submission" date="2021-09" db="EMBL/GenBank/DDBJ databases">
        <title>Fulvivirga sp. isolated from coastal sediment.</title>
        <authorList>
            <person name="Yu H."/>
        </authorList>
    </citation>
    <scope>NUCLEOTIDE SEQUENCE</scope>
    <source>
        <strain evidence="2">1062</strain>
    </source>
</reference>
<dbReference type="SUPFAM" id="SSF55298">
    <property type="entry name" value="YjgF-like"/>
    <property type="match status" value="1"/>
</dbReference>
<sequence>MKYILLSVIFLAAGCVETQKPEAVFIQTDQHASRNLPFSQAVRYGDLLFVSGQIGELENGEVIKGGIIPETTQTMLNIQKILEANGSSMENVIKCTCMLADIDDWARMSSAYVKFFPKHKPARSAFATTGLAMGAKVEIECIATVE</sequence>
<evidence type="ECO:0000256" key="1">
    <source>
        <dbReference type="ARBA" id="ARBA00010552"/>
    </source>
</evidence>
<dbReference type="InterPro" id="IPR035959">
    <property type="entry name" value="RutC-like_sf"/>
</dbReference>